<dbReference type="HOGENOM" id="CLU_013528_0_1_11"/>
<gene>
    <name evidence="13 16" type="primary">cysS</name>
    <name evidence="16" type="ORF">HMPREF0044_1480</name>
</gene>
<dbReference type="InterPro" id="IPR056411">
    <property type="entry name" value="CysS_C"/>
</dbReference>
<evidence type="ECO:0000256" key="14">
    <source>
        <dbReference type="SAM" id="MobiDB-lite"/>
    </source>
</evidence>
<keyword evidence="6" id="KW-0479">Metal-binding</keyword>
<dbReference type="SUPFAM" id="SSF47323">
    <property type="entry name" value="Anticodon-binding domain of a subclass of class I aminoacyl-tRNA synthetases"/>
    <property type="match status" value="1"/>
</dbReference>
<evidence type="ECO:0000256" key="8">
    <source>
        <dbReference type="ARBA" id="ARBA00022833"/>
    </source>
</evidence>
<comment type="cofactor">
    <cofactor evidence="1">
        <name>Zn(2+)</name>
        <dbReference type="ChEBI" id="CHEBI:29105"/>
    </cofactor>
</comment>
<dbReference type="GO" id="GO:0005524">
    <property type="term" value="F:ATP binding"/>
    <property type="evidence" value="ECO:0007669"/>
    <property type="project" value="UniProtKB-UniRule"/>
</dbReference>
<feature type="domain" description="Cysteinyl-tRNA synthetase class Ia DALR" evidence="15">
    <location>
        <begin position="318"/>
        <end position="379"/>
    </location>
</feature>
<dbReference type="SMART" id="SM00840">
    <property type="entry name" value="DALR_2"/>
    <property type="match status" value="1"/>
</dbReference>
<accession>C0W227</accession>
<reference evidence="16 17" key="1">
    <citation type="submission" date="2009-01" db="EMBL/GenBank/DDBJ databases">
        <authorList>
            <person name="Qin X."/>
            <person name="Bachman B."/>
            <person name="Battles P."/>
            <person name="Bell A."/>
            <person name="Bess C."/>
            <person name="Bickham C."/>
            <person name="Chaboub L."/>
            <person name="Chen D."/>
            <person name="Coyle M."/>
            <person name="Deiros D.R."/>
            <person name="Dinh H."/>
            <person name="Forbes L."/>
            <person name="Fowler G."/>
            <person name="Francisco L."/>
            <person name="Fu Q."/>
            <person name="Gubbala S."/>
            <person name="Hale W."/>
            <person name="Han Y."/>
            <person name="Hemphill L."/>
            <person name="Highlander S.K."/>
            <person name="Hirani K."/>
            <person name="Hogues M."/>
            <person name="Jackson L."/>
            <person name="Jakkamsetti A."/>
            <person name="Javaid M."/>
            <person name="Jiang H."/>
            <person name="Korchina V."/>
            <person name="Kovar C."/>
            <person name="Lara F."/>
            <person name="Lee S."/>
            <person name="Mata R."/>
            <person name="Mathew T."/>
            <person name="Moen C."/>
            <person name="Morales K."/>
            <person name="Munidasa M."/>
            <person name="Nazareth L."/>
            <person name="Ngo R."/>
            <person name="Nguyen L."/>
            <person name="Okwuonu G."/>
            <person name="Ongeri F."/>
            <person name="Patil S."/>
            <person name="Petrosino J."/>
            <person name="Pham C."/>
            <person name="Pham P."/>
            <person name="Pu L.-L."/>
            <person name="Puazo M."/>
            <person name="Raj R."/>
            <person name="Reid J."/>
            <person name="Rouhana J."/>
            <person name="Saada N."/>
            <person name="Shang Y."/>
            <person name="Simmons D."/>
            <person name="Thornton R."/>
            <person name="Warren J."/>
            <person name="Weissenberger G."/>
            <person name="Zhang J."/>
            <person name="Zhang L."/>
            <person name="Zhou C."/>
            <person name="Zhu D."/>
            <person name="Muzny D."/>
            <person name="Worley K."/>
            <person name="Gibbs R."/>
        </authorList>
    </citation>
    <scope>NUCLEOTIDE SEQUENCE [LARGE SCALE GENOMIC DNA]</scope>
    <source>
        <strain evidence="16 17">DSM 15436</strain>
    </source>
</reference>
<protein>
    <recommendedName>
        <fullName evidence="13">Cysteine--tRNA ligase</fullName>
        <ecNumber evidence="13">6.1.1.16</ecNumber>
    </recommendedName>
    <alternativeName>
        <fullName evidence="13">Cysteinyl-tRNA synthetase</fullName>
        <shortName evidence="13">CysRS</shortName>
    </alternativeName>
</protein>
<name>C0W227_9ACTO</name>
<dbReference type="PANTHER" id="PTHR10890">
    <property type="entry name" value="CYSTEINYL-TRNA SYNTHETASE"/>
    <property type="match status" value="1"/>
</dbReference>
<evidence type="ECO:0000256" key="5">
    <source>
        <dbReference type="ARBA" id="ARBA00022598"/>
    </source>
</evidence>
<dbReference type="Pfam" id="PF01406">
    <property type="entry name" value="tRNA-synt_1e"/>
    <property type="match status" value="1"/>
</dbReference>
<sequence>MRSAVAFDTLIRWLKRNGMKVTYVRNITDIDDKILRKSAEVGEPWWAWAAKFEREFSAAYDALGLLPATFEPRATAHITDQLNLINRLIERGHAYADGQGNVYFDVHSLDDYGSLTRQDLANMRTTEDESQIDSATEAGKRDTRDFALWKSAKPTEPTTAAWDSPWGRGRPGWHLECSAMSERYLGETFDIHGGGIDLRFPHHENEQAQSHGAGWGFANLWVHNAWVTLKGEKMSKSLGNSLVVADILETVPAPVLRFALGTVHHRSTVEYGEETLAAAQAAWDRLAGFVVRATQLLAENQVAEISEGELAQHPLPEAFAAAMNDDLNVAGALASVYERLKAGNSALTAGDTETVRVALCDVRAMLSILGLDPASTQWAPFVFGNGSSNNGAQHALDTLVSAVIEERAQARADKDWGRADALRDRLTVAGIVVEDSADGARWHLA</sequence>
<evidence type="ECO:0000256" key="1">
    <source>
        <dbReference type="ARBA" id="ARBA00001947"/>
    </source>
</evidence>
<dbReference type="GO" id="GO:0004817">
    <property type="term" value="F:cysteine-tRNA ligase activity"/>
    <property type="evidence" value="ECO:0007669"/>
    <property type="project" value="UniProtKB-UniRule"/>
</dbReference>
<evidence type="ECO:0000256" key="10">
    <source>
        <dbReference type="ARBA" id="ARBA00022917"/>
    </source>
</evidence>
<organism evidence="16 17">
    <name type="scientific">Gleimia coleocanis DSM 15436</name>
    <dbReference type="NCBI Taxonomy" id="525245"/>
    <lineage>
        <taxon>Bacteria</taxon>
        <taxon>Bacillati</taxon>
        <taxon>Actinomycetota</taxon>
        <taxon>Actinomycetes</taxon>
        <taxon>Actinomycetales</taxon>
        <taxon>Actinomycetaceae</taxon>
        <taxon>Gleimia</taxon>
    </lineage>
</organism>
<dbReference type="InterPro" id="IPR015273">
    <property type="entry name" value="Cys-tRNA-synt_Ia_DALR"/>
</dbReference>
<evidence type="ECO:0000256" key="3">
    <source>
        <dbReference type="ARBA" id="ARBA00011245"/>
    </source>
</evidence>
<evidence type="ECO:0000256" key="12">
    <source>
        <dbReference type="ARBA" id="ARBA00047398"/>
    </source>
</evidence>
<dbReference type="NCBIfam" id="TIGR00435">
    <property type="entry name" value="cysS"/>
    <property type="match status" value="1"/>
</dbReference>
<feature type="region of interest" description="Disordered" evidence="14">
    <location>
        <begin position="146"/>
        <end position="165"/>
    </location>
</feature>
<dbReference type="InterPro" id="IPR014729">
    <property type="entry name" value="Rossmann-like_a/b/a_fold"/>
</dbReference>
<dbReference type="SUPFAM" id="SSF52374">
    <property type="entry name" value="Nucleotidylyl transferase"/>
    <property type="match status" value="1"/>
</dbReference>
<comment type="similarity">
    <text evidence="2 13">Belongs to the class-I aminoacyl-tRNA synthetase family.</text>
</comment>
<proteinExistence type="inferred from homology"/>
<dbReference type="Pfam" id="PF23493">
    <property type="entry name" value="CysS_C"/>
    <property type="match status" value="1"/>
</dbReference>
<dbReference type="AlphaFoldDB" id="C0W227"/>
<keyword evidence="4 13" id="KW-0963">Cytoplasm</keyword>
<dbReference type="InterPro" id="IPR015803">
    <property type="entry name" value="Cys-tRNA-ligase"/>
</dbReference>
<comment type="subcellular location">
    <subcellularLocation>
        <location evidence="13">Cytoplasm</location>
    </subcellularLocation>
</comment>
<dbReference type="Gene3D" id="3.40.50.620">
    <property type="entry name" value="HUPs"/>
    <property type="match status" value="1"/>
</dbReference>
<dbReference type="GO" id="GO:0046872">
    <property type="term" value="F:metal ion binding"/>
    <property type="evidence" value="ECO:0007669"/>
    <property type="project" value="UniProtKB-KW"/>
</dbReference>
<dbReference type="InterPro" id="IPR024909">
    <property type="entry name" value="Cys-tRNA/MSH_ligase"/>
</dbReference>
<dbReference type="PANTHER" id="PTHR10890:SF30">
    <property type="entry name" value="CYSTEINE--TRNA LIGASE"/>
    <property type="match status" value="1"/>
</dbReference>
<evidence type="ECO:0000256" key="6">
    <source>
        <dbReference type="ARBA" id="ARBA00022723"/>
    </source>
</evidence>
<dbReference type="EC" id="6.1.1.16" evidence="13"/>
<dbReference type="InterPro" id="IPR032678">
    <property type="entry name" value="tRNA-synt_1_cat_dom"/>
</dbReference>
<keyword evidence="8" id="KW-0862">Zinc</keyword>
<evidence type="ECO:0000259" key="15">
    <source>
        <dbReference type="SMART" id="SM00840"/>
    </source>
</evidence>
<dbReference type="EMBL" id="ACFG01000037">
    <property type="protein sequence ID" value="EEH63241.1"/>
    <property type="molecule type" value="Genomic_DNA"/>
</dbReference>
<dbReference type="GO" id="GO:0005829">
    <property type="term" value="C:cytosol"/>
    <property type="evidence" value="ECO:0007669"/>
    <property type="project" value="TreeGrafter"/>
</dbReference>
<keyword evidence="17" id="KW-1185">Reference proteome</keyword>
<feature type="binding site" evidence="13">
    <location>
        <position position="236"/>
    </location>
    <ligand>
        <name>ATP</name>
        <dbReference type="ChEBI" id="CHEBI:30616"/>
    </ligand>
</feature>
<evidence type="ECO:0000256" key="4">
    <source>
        <dbReference type="ARBA" id="ARBA00022490"/>
    </source>
</evidence>
<evidence type="ECO:0000313" key="16">
    <source>
        <dbReference type="EMBL" id="EEH63241.1"/>
    </source>
</evidence>
<feature type="short sequence motif" description="'KMSKS' region" evidence="13">
    <location>
        <begin position="233"/>
        <end position="237"/>
    </location>
</feature>
<comment type="subunit">
    <text evidence="3 13">Monomer.</text>
</comment>
<dbReference type="InterPro" id="IPR009080">
    <property type="entry name" value="tRNAsynth_Ia_anticodon-bd"/>
</dbReference>
<dbReference type="Gene3D" id="1.20.120.1910">
    <property type="entry name" value="Cysteine-tRNA ligase, C-terminal anti-codon recognition domain"/>
    <property type="match status" value="1"/>
</dbReference>
<keyword evidence="11 13" id="KW-0030">Aminoacyl-tRNA synthetase</keyword>
<dbReference type="PRINTS" id="PR00983">
    <property type="entry name" value="TRNASYNTHCYS"/>
</dbReference>
<comment type="catalytic activity">
    <reaction evidence="12 13">
        <text>tRNA(Cys) + L-cysteine + ATP = L-cysteinyl-tRNA(Cys) + AMP + diphosphate</text>
        <dbReference type="Rhea" id="RHEA:17773"/>
        <dbReference type="Rhea" id="RHEA-COMP:9661"/>
        <dbReference type="Rhea" id="RHEA-COMP:9679"/>
        <dbReference type="ChEBI" id="CHEBI:30616"/>
        <dbReference type="ChEBI" id="CHEBI:33019"/>
        <dbReference type="ChEBI" id="CHEBI:35235"/>
        <dbReference type="ChEBI" id="CHEBI:78442"/>
        <dbReference type="ChEBI" id="CHEBI:78517"/>
        <dbReference type="ChEBI" id="CHEBI:456215"/>
        <dbReference type="EC" id="6.1.1.16"/>
    </reaction>
</comment>
<dbReference type="STRING" id="525245.HMPREF0044_1480"/>
<keyword evidence="7 13" id="KW-0547">Nucleotide-binding</keyword>
<evidence type="ECO:0000256" key="13">
    <source>
        <dbReference type="HAMAP-Rule" id="MF_00041"/>
    </source>
</evidence>
<dbReference type="Proteomes" id="UP000010301">
    <property type="component" value="Unassembled WGS sequence"/>
</dbReference>
<dbReference type="HAMAP" id="MF_00041">
    <property type="entry name" value="Cys_tRNA_synth"/>
    <property type="match status" value="1"/>
</dbReference>
<keyword evidence="10 13" id="KW-0648">Protein biosynthesis</keyword>
<dbReference type="eggNOG" id="COG0215">
    <property type="taxonomic scope" value="Bacteria"/>
</dbReference>
<keyword evidence="5 13" id="KW-0436">Ligase</keyword>
<dbReference type="GO" id="GO:0006423">
    <property type="term" value="P:cysteinyl-tRNA aminoacylation"/>
    <property type="evidence" value="ECO:0007669"/>
    <property type="project" value="UniProtKB-UniRule"/>
</dbReference>
<comment type="caution">
    <text evidence="13">Lacks conserved residue(s) required for the propagation of feature annotation.</text>
</comment>
<evidence type="ECO:0000256" key="7">
    <source>
        <dbReference type="ARBA" id="ARBA00022741"/>
    </source>
</evidence>
<evidence type="ECO:0000256" key="9">
    <source>
        <dbReference type="ARBA" id="ARBA00022840"/>
    </source>
</evidence>
<comment type="caution">
    <text evidence="16">The sequence shown here is derived from an EMBL/GenBank/DDBJ whole genome shotgun (WGS) entry which is preliminary data.</text>
</comment>
<dbReference type="Pfam" id="PF09190">
    <property type="entry name" value="DALR_2"/>
    <property type="match status" value="1"/>
</dbReference>
<keyword evidence="9 13" id="KW-0067">ATP-binding</keyword>
<evidence type="ECO:0000313" key="17">
    <source>
        <dbReference type="Proteomes" id="UP000010301"/>
    </source>
</evidence>
<evidence type="ECO:0000256" key="2">
    <source>
        <dbReference type="ARBA" id="ARBA00005594"/>
    </source>
</evidence>
<evidence type="ECO:0000256" key="11">
    <source>
        <dbReference type="ARBA" id="ARBA00023146"/>
    </source>
</evidence>